<dbReference type="OrthoDB" id="2256418at2759"/>
<protein>
    <submittedName>
        <fullName evidence="1">Uncharacterized protein</fullName>
    </submittedName>
</protein>
<sequence>MMCSSYEKNNSQPCLEQQNEMVIANSCKYSALKQNNEDNLVNALLIKESEVSALKEVIDKWRTRALEAESASSYYCEQIETMQAQYENEIIAIEEEYIHKLNEKDDIIFGLKQELHYFAGKASQNDSLEDLMDEFDNMSMMESVYDRNVEQSFTSFNSDNTPSCRQKMKSEDILDSIQDTVKAIEQELGIHLDTKPKYRRSLSASTLIEASPNETSSPTKVKKAPFYSVFKSLPKVLRRKTYHSLIKKNDRFPCKQPDQPITLSNTTNHSKTVSTCLV</sequence>
<evidence type="ECO:0000313" key="1">
    <source>
        <dbReference type="EMBL" id="EIE81515.1"/>
    </source>
</evidence>
<keyword evidence="2" id="KW-1185">Reference proteome</keyword>
<proteinExistence type="predicted"/>
<dbReference type="VEuPathDB" id="FungiDB:RO3G_06220"/>
<dbReference type="AlphaFoldDB" id="I1BZ85"/>
<reference evidence="1 2" key="1">
    <citation type="journal article" date="2009" name="PLoS Genet.">
        <title>Genomic analysis of the basal lineage fungus Rhizopus oryzae reveals a whole-genome duplication.</title>
        <authorList>
            <person name="Ma L.-J."/>
            <person name="Ibrahim A.S."/>
            <person name="Skory C."/>
            <person name="Grabherr M.G."/>
            <person name="Burger G."/>
            <person name="Butler M."/>
            <person name="Elias M."/>
            <person name="Idnurm A."/>
            <person name="Lang B.F."/>
            <person name="Sone T."/>
            <person name="Abe A."/>
            <person name="Calvo S.E."/>
            <person name="Corrochano L.M."/>
            <person name="Engels R."/>
            <person name="Fu J."/>
            <person name="Hansberg W."/>
            <person name="Kim J.-M."/>
            <person name="Kodira C.D."/>
            <person name="Koehrsen M.J."/>
            <person name="Liu B."/>
            <person name="Miranda-Saavedra D."/>
            <person name="O'Leary S."/>
            <person name="Ortiz-Castellanos L."/>
            <person name="Poulter R."/>
            <person name="Rodriguez-Romero J."/>
            <person name="Ruiz-Herrera J."/>
            <person name="Shen Y.-Q."/>
            <person name="Zeng Q."/>
            <person name="Galagan J."/>
            <person name="Birren B.W."/>
            <person name="Cuomo C.A."/>
            <person name="Wickes B.L."/>
        </authorList>
    </citation>
    <scope>NUCLEOTIDE SEQUENCE [LARGE SCALE GENOMIC DNA]</scope>
    <source>
        <strain evidence="2">RA 99-880 / ATCC MYA-4621 / FGSC 9543 / NRRL 43880</strain>
    </source>
</reference>
<dbReference type="GeneID" id="93613191"/>
<dbReference type="OMA" id="CERFETV"/>
<evidence type="ECO:0000313" key="2">
    <source>
        <dbReference type="Proteomes" id="UP000009138"/>
    </source>
</evidence>
<dbReference type="Proteomes" id="UP000009138">
    <property type="component" value="Unassembled WGS sequence"/>
</dbReference>
<dbReference type="InParanoid" id="I1BZ85"/>
<name>I1BZ85_RHIO9</name>
<dbReference type="RefSeq" id="XP_067516911.1">
    <property type="nucleotide sequence ID" value="XM_067660810.1"/>
</dbReference>
<accession>I1BZ85</accession>
<organism evidence="1 2">
    <name type="scientific">Rhizopus delemar (strain RA 99-880 / ATCC MYA-4621 / FGSC 9543 / NRRL 43880)</name>
    <name type="common">Mucormycosis agent</name>
    <name type="synonym">Rhizopus arrhizus var. delemar</name>
    <dbReference type="NCBI Taxonomy" id="246409"/>
    <lineage>
        <taxon>Eukaryota</taxon>
        <taxon>Fungi</taxon>
        <taxon>Fungi incertae sedis</taxon>
        <taxon>Mucoromycota</taxon>
        <taxon>Mucoromycotina</taxon>
        <taxon>Mucoromycetes</taxon>
        <taxon>Mucorales</taxon>
        <taxon>Mucorineae</taxon>
        <taxon>Rhizopodaceae</taxon>
        <taxon>Rhizopus</taxon>
    </lineage>
</organism>
<gene>
    <name evidence="1" type="ORF">RO3G_06220</name>
</gene>
<dbReference type="eggNOG" id="ENOG502R8HF">
    <property type="taxonomic scope" value="Eukaryota"/>
</dbReference>
<dbReference type="EMBL" id="CH476735">
    <property type="protein sequence ID" value="EIE81515.1"/>
    <property type="molecule type" value="Genomic_DNA"/>
</dbReference>